<dbReference type="InterPro" id="IPR018791">
    <property type="entry name" value="UV_resistance/autophagy_Atg14"/>
</dbReference>
<feature type="region of interest" description="Disordered" evidence="5">
    <location>
        <begin position="484"/>
        <end position="508"/>
    </location>
</feature>
<dbReference type="PANTHER" id="PTHR15157">
    <property type="entry name" value="UV RADIATION RESISTANCE-ASSOCIATED GENE PROTEIN"/>
    <property type="match status" value="1"/>
</dbReference>
<evidence type="ECO:0000256" key="4">
    <source>
        <dbReference type="SAM" id="Coils"/>
    </source>
</evidence>
<sequence length="508" mass="56328">MNCDICGRQHQAQRLPFLCAVDARNKLYDKRLAHARALIENENLEKQIDALLASDPSAKNSAAAQRVRIDDWRSDQQRAVRRTDEIIAQADRLKADVEAAREDIKRRKTLISRRKSDLASASSGIAARRERQLDDVERSISMMTFKWNRSYDSMAATRGFLCMEAARLYGLRRLKKGTSSRYGYEVGGIEIPDMSSLNALSPETISTSLSHMTHILMLASHYLAIRLPAEITLPHPDYPRPTIFSLASSYSHGEVPFPGTSSLHAPAPESRQVVHRPRPLFIEKPLPILSKEDPQAYIMFMEGVALLAYDIAWACCSQGVPIGERKSYEDVANMGRNLYNLLIGNQLHSNPAGRIFSTSSGSSSPQNKPDDGGLDDLATAGSLMGRQAHGTAHDFLSDIVTRSFKLHNPKMLCDWMKSKLNSEAPMPDWEMLEDDAWAVDEQADKVNSAKGHTRSTSDGTTFGVESLATVKTALDASRAEVGALPRVERSTEKTRSSGTNGWTKLKSR</sequence>
<dbReference type="GO" id="GO:0005768">
    <property type="term" value="C:endosome"/>
    <property type="evidence" value="ECO:0007669"/>
    <property type="project" value="TreeGrafter"/>
</dbReference>
<feature type="coiled-coil region" evidence="4">
    <location>
        <begin position="83"/>
        <end position="110"/>
    </location>
</feature>
<reference evidence="6 7" key="1">
    <citation type="submission" date="2019-06" db="EMBL/GenBank/DDBJ databases">
        <title>Draft genome sequence of the filamentous fungus Phialemoniopsis curvata isolated from diesel fuel.</title>
        <authorList>
            <person name="Varaljay V.A."/>
            <person name="Lyon W.J."/>
            <person name="Crouch A.L."/>
            <person name="Drake C.E."/>
            <person name="Hollomon J.M."/>
            <person name="Nadeau L.J."/>
            <person name="Nunn H.S."/>
            <person name="Stevenson B.S."/>
            <person name="Bojanowski C.L."/>
            <person name="Crookes-Goodson W.J."/>
        </authorList>
    </citation>
    <scope>NUCLEOTIDE SEQUENCE [LARGE SCALE GENOMIC DNA]</scope>
    <source>
        <strain evidence="6 7">D216</strain>
    </source>
</reference>
<dbReference type="PANTHER" id="PTHR15157:SF13">
    <property type="entry name" value="AUTOPHAGY-RELATED PROTEIN 14"/>
    <property type="match status" value="1"/>
</dbReference>
<accession>A0A507BKF4</accession>
<keyword evidence="7" id="KW-1185">Reference proteome</keyword>
<organism evidence="6 7">
    <name type="scientific">Thyridium curvatum</name>
    <dbReference type="NCBI Taxonomy" id="1093900"/>
    <lineage>
        <taxon>Eukaryota</taxon>
        <taxon>Fungi</taxon>
        <taxon>Dikarya</taxon>
        <taxon>Ascomycota</taxon>
        <taxon>Pezizomycotina</taxon>
        <taxon>Sordariomycetes</taxon>
        <taxon>Sordariomycetidae</taxon>
        <taxon>Thyridiales</taxon>
        <taxon>Thyridiaceae</taxon>
        <taxon>Thyridium</taxon>
    </lineage>
</organism>
<dbReference type="OrthoDB" id="16772at2759"/>
<evidence type="ECO:0000256" key="3">
    <source>
        <dbReference type="ARBA" id="ARBA00023054"/>
    </source>
</evidence>
<dbReference type="GO" id="GO:0035493">
    <property type="term" value="P:SNARE complex assembly"/>
    <property type="evidence" value="ECO:0007669"/>
    <property type="project" value="TreeGrafter"/>
</dbReference>
<evidence type="ECO:0000313" key="6">
    <source>
        <dbReference type="EMBL" id="TPX17188.1"/>
    </source>
</evidence>
<dbReference type="InParanoid" id="A0A507BKF4"/>
<keyword evidence="3 4" id="KW-0175">Coiled coil</keyword>
<evidence type="ECO:0000256" key="5">
    <source>
        <dbReference type="SAM" id="MobiDB-lite"/>
    </source>
</evidence>
<dbReference type="Pfam" id="PF10186">
    <property type="entry name" value="ATG14"/>
    <property type="match status" value="1"/>
</dbReference>
<gene>
    <name evidence="6" type="ORF">E0L32_003306</name>
</gene>
<feature type="region of interest" description="Disordered" evidence="5">
    <location>
        <begin position="353"/>
        <end position="379"/>
    </location>
</feature>
<comment type="similarity">
    <text evidence="1">Belongs to the ATG14 family.</text>
</comment>
<evidence type="ECO:0000313" key="7">
    <source>
        <dbReference type="Proteomes" id="UP000319257"/>
    </source>
</evidence>
<evidence type="ECO:0000256" key="2">
    <source>
        <dbReference type="ARBA" id="ARBA00013807"/>
    </source>
</evidence>
<dbReference type="EMBL" id="SKBQ01000014">
    <property type="protein sequence ID" value="TPX17188.1"/>
    <property type="molecule type" value="Genomic_DNA"/>
</dbReference>
<dbReference type="GO" id="GO:0000149">
    <property type="term" value="F:SNARE binding"/>
    <property type="evidence" value="ECO:0007669"/>
    <property type="project" value="TreeGrafter"/>
</dbReference>
<dbReference type="GO" id="GO:0032991">
    <property type="term" value="C:protein-containing complex"/>
    <property type="evidence" value="ECO:0007669"/>
    <property type="project" value="UniProtKB-ARBA"/>
</dbReference>
<name>A0A507BKF4_9PEZI</name>
<feature type="compositionally biased region" description="Basic and acidic residues" evidence="5">
    <location>
        <begin position="486"/>
        <end position="495"/>
    </location>
</feature>
<dbReference type="GO" id="GO:0000323">
    <property type="term" value="C:lytic vacuole"/>
    <property type="evidence" value="ECO:0007669"/>
    <property type="project" value="TreeGrafter"/>
</dbReference>
<dbReference type="RefSeq" id="XP_030998899.1">
    <property type="nucleotide sequence ID" value="XM_031137592.1"/>
</dbReference>
<proteinExistence type="inferred from homology"/>
<dbReference type="AlphaFoldDB" id="A0A507BKF4"/>
<protein>
    <recommendedName>
        <fullName evidence="2">Autophagy-related protein 14</fullName>
    </recommendedName>
</protein>
<evidence type="ECO:0000256" key="1">
    <source>
        <dbReference type="ARBA" id="ARBA00009574"/>
    </source>
</evidence>
<dbReference type="Proteomes" id="UP000319257">
    <property type="component" value="Unassembled WGS sequence"/>
</dbReference>
<comment type="caution">
    <text evidence="6">The sequence shown here is derived from an EMBL/GenBank/DDBJ whole genome shotgun (WGS) entry which is preliminary data.</text>
</comment>
<dbReference type="GeneID" id="41970753"/>